<feature type="region of interest" description="Disordered" evidence="1">
    <location>
        <begin position="1"/>
        <end position="44"/>
    </location>
</feature>
<proteinExistence type="predicted"/>
<evidence type="ECO:0000313" key="3">
    <source>
        <dbReference type="Proteomes" id="UP000235023"/>
    </source>
</evidence>
<protein>
    <submittedName>
        <fullName evidence="2">Uncharacterized protein</fullName>
    </submittedName>
</protein>
<dbReference type="Proteomes" id="UP000235023">
    <property type="component" value="Unassembled WGS sequence"/>
</dbReference>
<keyword evidence="3" id="KW-1185">Reference proteome</keyword>
<name>A0A2J5HL82_9EURO</name>
<dbReference type="OrthoDB" id="4502499at2759"/>
<dbReference type="AlphaFoldDB" id="A0A2J5HL82"/>
<feature type="compositionally biased region" description="Basic residues" evidence="1">
    <location>
        <begin position="29"/>
        <end position="38"/>
    </location>
</feature>
<dbReference type="EMBL" id="KZ559586">
    <property type="protein sequence ID" value="PLN77906.1"/>
    <property type="molecule type" value="Genomic_DNA"/>
</dbReference>
<accession>A0A2J5HL82</accession>
<gene>
    <name evidence="2" type="ORF">BDW42DRAFT_187734</name>
</gene>
<evidence type="ECO:0000256" key="1">
    <source>
        <dbReference type="SAM" id="MobiDB-lite"/>
    </source>
</evidence>
<reference evidence="3" key="1">
    <citation type="submission" date="2017-12" db="EMBL/GenBank/DDBJ databases">
        <authorList>
            <consortium name="DOE Joint Genome Institute"/>
            <person name="Mondo S.J."/>
            <person name="Kjaerbolling I."/>
            <person name="Vesth T.C."/>
            <person name="Frisvad J.C."/>
            <person name="Nybo J.L."/>
            <person name="Theobald S."/>
            <person name="Kuo A."/>
            <person name="Bowyer P."/>
            <person name="Matsuda Y."/>
            <person name="Lyhne E.K."/>
            <person name="Kogle M.E."/>
            <person name="Clum A."/>
            <person name="Lipzen A."/>
            <person name="Salamov A."/>
            <person name="Ngan C.Y."/>
            <person name="Daum C."/>
            <person name="Chiniquy J."/>
            <person name="Barry K."/>
            <person name="LaButti K."/>
            <person name="Haridas S."/>
            <person name="Simmons B.A."/>
            <person name="Magnuson J.K."/>
            <person name="Mortensen U.H."/>
            <person name="Larsen T.O."/>
            <person name="Grigoriev I.V."/>
            <person name="Baker S.E."/>
            <person name="Andersen M.R."/>
            <person name="Nordberg H.P."/>
            <person name="Cantor M.N."/>
            <person name="Hua S.X."/>
        </authorList>
    </citation>
    <scope>NUCLEOTIDE SEQUENCE [LARGE SCALE GENOMIC DNA]</scope>
    <source>
        <strain evidence="3">IBT 19404</strain>
    </source>
</reference>
<organism evidence="2 3">
    <name type="scientific">Aspergillus taichungensis</name>
    <dbReference type="NCBI Taxonomy" id="482145"/>
    <lineage>
        <taxon>Eukaryota</taxon>
        <taxon>Fungi</taxon>
        <taxon>Dikarya</taxon>
        <taxon>Ascomycota</taxon>
        <taxon>Pezizomycotina</taxon>
        <taxon>Eurotiomycetes</taxon>
        <taxon>Eurotiomycetidae</taxon>
        <taxon>Eurotiales</taxon>
        <taxon>Aspergillaceae</taxon>
        <taxon>Aspergillus</taxon>
        <taxon>Aspergillus subgen. Circumdati</taxon>
    </lineage>
</organism>
<sequence length="312" mass="34032">MPPKRKLKSTEDSASDSAKKQRTTPPKAAKSKAHKTRATTKLSAADKKLQAHLSTIQTELDKWVCAHTVESLPDAKDDKTFPLDARDALLHELGEYCTQADDGWTALVDSLPPGSAEKLPQALATVVLARDVFLNVVQNPWALGKGTILEGRGFAWEKIRLEDEPYAHTMRKTVAPYAISKAGPSAASATLWEAAMARLSPHCNESSPLRNLLKPAKKDKDQEARFEELKAAYEAAGAACFALWNKDNETHTRFQTGVVARDEDDDGEGDGKKMPFVTQPAVIRAADPTGKAMEVISWAQGLKADVEVEAEM</sequence>
<evidence type="ECO:0000313" key="2">
    <source>
        <dbReference type="EMBL" id="PLN77906.1"/>
    </source>
</evidence>